<evidence type="ECO:0000256" key="4">
    <source>
        <dbReference type="ARBA" id="ARBA00022801"/>
    </source>
</evidence>
<dbReference type="Pfam" id="PF01427">
    <property type="entry name" value="Peptidase_M15"/>
    <property type="match status" value="1"/>
</dbReference>
<evidence type="ECO:0000256" key="10">
    <source>
        <dbReference type="PIRNR" id="PIRNR026671"/>
    </source>
</evidence>
<dbReference type="Proteomes" id="UP000559010">
    <property type="component" value="Unassembled WGS sequence"/>
</dbReference>
<dbReference type="EC" id="3.4.13.22" evidence="9 10"/>
<comment type="similarity">
    <text evidence="9 10">Belongs to the peptidase M15D family.</text>
</comment>
<reference evidence="11 12" key="1">
    <citation type="submission" date="2020-04" db="EMBL/GenBank/DDBJ databases">
        <title>Flammeovirgaceae bacterium KN852 isolated from deep sea.</title>
        <authorList>
            <person name="Zhang D.-C."/>
        </authorList>
    </citation>
    <scope>NUCLEOTIDE SEQUENCE [LARGE SCALE GENOMIC DNA]</scope>
    <source>
        <strain evidence="11 12">KN852</strain>
    </source>
</reference>
<feature type="binding site" evidence="9">
    <location>
        <position position="134"/>
    </location>
    <ligand>
        <name>Zn(2+)</name>
        <dbReference type="ChEBI" id="CHEBI:29105"/>
        <note>catalytic</note>
    </ligand>
</feature>
<dbReference type="GO" id="GO:0006508">
    <property type="term" value="P:proteolysis"/>
    <property type="evidence" value="ECO:0007669"/>
    <property type="project" value="UniProtKB-KW"/>
</dbReference>
<evidence type="ECO:0000256" key="8">
    <source>
        <dbReference type="ARBA" id="ARBA00023316"/>
    </source>
</evidence>
<keyword evidence="2 9" id="KW-0645">Protease</keyword>
<dbReference type="HAMAP" id="MF_01924">
    <property type="entry name" value="A_A_dipeptidase"/>
    <property type="match status" value="1"/>
</dbReference>
<feature type="site" description="Transition state stabilizer" evidence="9">
    <location>
        <position position="99"/>
    </location>
</feature>
<evidence type="ECO:0000313" key="11">
    <source>
        <dbReference type="EMBL" id="NMM49971.1"/>
    </source>
</evidence>
<evidence type="ECO:0000256" key="6">
    <source>
        <dbReference type="ARBA" id="ARBA00022997"/>
    </source>
</evidence>
<protein>
    <recommendedName>
        <fullName evidence="9 10">D-alanyl-D-alanine dipeptidase</fullName>
        <shortName evidence="9 10">D-Ala-D-Ala dipeptidase</shortName>
        <ecNumber evidence="9 10">3.4.13.22</ecNumber>
    </recommendedName>
</protein>
<evidence type="ECO:0000256" key="1">
    <source>
        <dbReference type="ARBA" id="ARBA00001362"/>
    </source>
</evidence>
<comment type="caution">
    <text evidence="11">The sequence shown here is derived from an EMBL/GenBank/DDBJ whole genome shotgun (WGS) entry which is preliminary data.</text>
</comment>
<dbReference type="GO" id="GO:0008270">
    <property type="term" value="F:zinc ion binding"/>
    <property type="evidence" value="ECO:0007669"/>
    <property type="project" value="UniProtKB-UniRule"/>
</dbReference>
<feature type="active site" description="Proton donor/acceptor" evidence="9">
    <location>
        <position position="191"/>
    </location>
</feature>
<keyword evidence="4 9" id="KW-0378">Hydrolase</keyword>
<evidence type="ECO:0000256" key="2">
    <source>
        <dbReference type="ARBA" id="ARBA00022670"/>
    </source>
</evidence>
<evidence type="ECO:0000256" key="3">
    <source>
        <dbReference type="ARBA" id="ARBA00022723"/>
    </source>
</evidence>
<comment type="function">
    <text evidence="9 10">Catalyzes hydrolysis of the D-alanyl-D-alanine dipeptide.</text>
</comment>
<feature type="binding site" evidence="9">
    <location>
        <position position="127"/>
    </location>
    <ligand>
        <name>Zn(2+)</name>
        <dbReference type="ChEBI" id="CHEBI:29105"/>
        <note>catalytic</note>
    </ligand>
</feature>
<dbReference type="InterPro" id="IPR009045">
    <property type="entry name" value="Zn_M74/Hedgehog-like"/>
</dbReference>
<gene>
    <name evidence="11" type="ORF">HH304_16310</name>
</gene>
<name>A0A848J2L9_9BACT</name>
<dbReference type="PANTHER" id="PTHR43126">
    <property type="entry name" value="D-ALANYL-D-ALANINE DIPEPTIDASE"/>
    <property type="match status" value="1"/>
</dbReference>
<sequence>MKYSLPVIVILILIGLTGFNLSNSNHKIIESDTSFVFIENLSDDFMYDMRYATEDNFINKKVYDCDKCMIRKEVAMALINANREFMKLGYKIKFYDCYRPLDVQKEMWKIYPKPGYVANPYNGGSIHNRGGAVDLTLVDMEGNEIAMGTDFDYFGKKANHTFQDLPENIISNRKLLKSIMLKHGFKHINTEWWHYNYTNARQYPISNTKTKCD</sequence>
<dbReference type="RefSeq" id="WP_169683617.1">
    <property type="nucleotide sequence ID" value="NZ_JABBNU010000010.1"/>
</dbReference>
<evidence type="ECO:0000256" key="9">
    <source>
        <dbReference type="HAMAP-Rule" id="MF_01924"/>
    </source>
</evidence>
<proteinExistence type="inferred from homology"/>
<organism evidence="11 12">
    <name type="scientific">Marinigracilibium pacificum</name>
    <dbReference type="NCBI Taxonomy" id="2729599"/>
    <lineage>
        <taxon>Bacteria</taxon>
        <taxon>Pseudomonadati</taxon>
        <taxon>Bacteroidota</taxon>
        <taxon>Cytophagia</taxon>
        <taxon>Cytophagales</taxon>
        <taxon>Flammeovirgaceae</taxon>
        <taxon>Marinigracilibium</taxon>
    </lineage>
</organism>
<comment type="cofactor">
    <cofactor evidence="9">
        <name>Zn(2+)</name>
        <dbReference type="ChEBI" id="CHEBI:29105"/>
    </cofactor>
    <text evidence="9">Binds 1 zinc ion per subunit.</text>
</comment>
<dbReference type="Gene3D" id="3.30.1380.10">
    <property type="match status" value="1"/>
</dbReference>
<feature type="binding site" evidence="9">
    <location>
        <position position="194"/>
    </location>
    <ligand>
        <name>Zn(2+)</name>
        <dbReference type="ChEBI" id="CHEBI:29105"/>
        <note>catalytic</note>
    </ligand>
</feature>
<dbReference type="CDD" id="cd14840">
    <property type="entry name" value="D-Ala-D-Ala_dipeptidase_Aad"/>
    <property type="match status" value="1"/>
</dbReference>
<evidence type="ECO:0000313" key="12">
    <source>
        <dbReference type="Proteomes" id="UP000559010"/>
    </source>
</evidence>
<evidence type="ECO:0000256" key="7">
    <source>
        <dbReference type="ARBA" id="ARBA00023049"/>
    </source>
</evidence>
<keyword evidence="7 9" id="KW-0482">Metalloprotease</keyword>
<comment type="catalytic activity">
    <reaction evidence="1 9 10">
        <text>D-alanyl-D-alanine + H2O = 2 D-alanine</text>
        <dbReference type="Rhea" id="RHEA:20661"/>
        <dbReference type="ChEBI" id="CHEBI:15377"/>
        <dbReference type="ChEBI" id="CHEBI:57416"/>
        <dbReference type="ChEBI" id="CHEBI:57822"/>
        <dbReference type="EC" id="3.4.13.22"/>
    </reaction>
</comment>
<dbReference type="EMBL" id="JABBNU010000010">
    <property type="protein sequence ID" value="NMM49971.1"/>
    <property type="molecule type" value="Genomic_DNA"/>
</dbReference>
<dbReference type="GO" id="GO:0160237">
    <property type="term" value="F:D-Ala-D-Ala dipeptidase activity"/>
    <property type="evidence" value="ECO:0007669"/>
    <property type="project" value="UniProtKB-EC"/>
</dbReference>
<dbReference type="AlphaFoldDB" id="A0A848J2L9"/>
<keyword evidence="8 10" id="KW-0961">Cell wall biogenesis/degradation</keyword>
<dbReference type="SUPFAM" id="SSF55166">
    <property type="entry name" value="Hedgehog/DD-peptidase"/>
    <property type="match status" value="1"/>
</dbReference>
<accession>A0A848J2L9</accession>
<dbReference type="InterPro" id="IPR000755">
    <property type="entry name" value="A_A_dipeptidase"/>
</dbReference>
<dbReference type="GO" id="GO:0008237">
    <property type="term" value="F:metallopeptidase activity"/>
    <property type="evidence" value="ECO:0007669"/>
    <property type="project" value="UniProtKB-KW"/>
</dbReference>
<keyword evidence="6 9" id="KW-0224">Dipeptidase</keyword>
<keyword evidence="3 9" id="KW-0479">Metal-binding</keyword>
<dbReference type="PIRSF" id="PIRSF026671">
    <property type="entry name" value="AA_dipeptidase"/>
    <property type="match status" value="1"/>
</dbReference>
<keyword evidence="5 9" id="KW-0862">Zinc</keyword>
<dbReference type="PANTHER" id="PTHR43126:SF1">
    <property type="entry name" value="D-ALANYL-D-ALANINE DIPEPTIDASE"/>
    <property type="match status" value="1"/>
</dbReference>
<evidence type="ECO:0000256" key="5">
    <source>
        <dbReference type="ARBA" id="ARBA00022833"/>
    </source>
</evidence>
<keyword evidence="12" id="KW-1185">Reference proteome</keyword>
<dbReference type="GO" id="GO:0071555">
    <property type="term" value="P:cell wall organization"/>
    <property type="evidence" value="ECO:0007669"/>
    <property type="project" value="UniProtKB-KW"/>
</dbReference>